<keyword evidence="2" id="KW-1185">Reference proteome</keyword>
<evidence type="ECO:0000313" key="1">
    <source>
        <dbReference type="EMBL" id="CAH2000988.1"/>
    </source>
</evidence>
<sequence length="26" mass="2929">MQKLSKLLTTVDSSPLSTYAVELIKY</sequence>
<reference evidence="1" key="1">
    <citation type="submission" date="2022-03" db="EMBL/GenBank/DDBJ databases">
        <authorList>
            <person name="Sayadi A."/>
        </authorList>
    </citation>
    <scope>NUCLEOTIDE SEQUENCE</scope>
</reference>
<dbReference type="Proteomes" id="UP001152888">
    <property type="component" value="Unassembled WGS sequence"/>
</dbReference>
<gene>
    <name evidence="1" type="ORF">ACAOBT_LOCUS25921</name>
</gene>
<dbReference type="AlphaFoldDB" id="A0A9P0LQ00"/>
<protein>
    <submittedName>
        <fullName evidence="1">Uncharacterized protein</fullName>
    </submittedName>
</protein>
<organism evidence="1 2">
    <name type="scientific">Acanthoscelides obtectus</name>
    <name type="common">Bean weevil</name>
    <name type="synonym">Bruchus obtectus</name>
    <dbReference type="NCBI Taxonomy" id="200917"/>
    <lineage>
        <taxon>Eukaryota</taxon>
        <taxon>Metazoa</taxon>
        <taxon>Ecdysozoa</taxon>
        <taxon>Arthropoda</taxon>
        <taxon>Hexapoda</taxon>
        <taxon>Insecta</taxon>
        <taxon>Pterygota</taxon>
        <taxon>Neoptera</taxon>
        <taxon>Endopterygota</taxon>
        <taxon>Coleoptera</taxon>
        <taxon>Polyphaga</taxon>
        <taxon>Cucujiformia</taxon>
        <taxon>Chrysomeloidea</taxon>
        <taxon>Chrysomelidae</taxon>
        <taxon>Bruchinae</taxon>
        <taxon>Bruchini</taxon>
        <taxon>Acanthoscelides</taxon>
    </lineage>
</organism>
<proteinExistence type="predicted"/>
<accession>A0A9P0LQ00</accession>
<evidence type="ECO:0000313" key="2">
    <source>
        <dbReference type="Proteomes" id="UP001152888"/>
    </source>
</evidence>
<dbReference type="EMBL" id="CAKOFQ010007432">
    <property type="protein sequence ID" value="CAH2000988.1"/>
    <property type="molecule type" value="Genomic_DNA"/>
</dbReference>
<name>A0A9P0LQ00_ACAOB</name>
<comment type="caution">
    <text evidence="1">The sequence shown here is derived from an EMBL/GenBank/DDBJ whole genome shotgun (WGS) entry which is preliminary data.</text>
</comment>